<accession>A0AAW0F6J9</accession>
<name>A0AAW0F6J9_9TRYP</name>
<feature type="compositionally biased region" description="Basic residues" evidence="1">
    <location>
        <begin position="1"/>
        <end position="10"/>
    </location>
</feature>
<sequence>MPSPAHKKSHAAAAAAVQAPHSSVKQRSGTTTAASRRAMLLRLATHEADTAAALLRLMPPSSPAAPSSAVPTATSRAAPPAEPHARGGVSVESRSESVPYASLWRQLLAHLPQRDSDGTATPAPRGVARDGATVATVAAVSRNATSLGSLGDDWRRFFFCRRPYVSSDPPQPAVAACASTMTVAEQRAALRYCASGATGHSRALCVLNYI</sequence>
<comment type="caution">
    <text evidence="2">The sequence shown here is derived from an EMBL/GenBank/DDBJ whole genome shotgun (WGS) entry which is preliminary data.</text>
</comment>
<organism evidence="2 3">
    <name type="scientific">Novymonas esmeraldas</name>
    <dbReference type="NCBI Taxonomy" id="1808958"/>
    <lineage>
        <taxon>Eukaryota</taxon>
        <taxon>Discoba</taxon>
        <taxon>Euglenozoa</taxon>
        <taxon>Kinetoplastea</taxon>
        <taxon>Metakinetoplastina</taxon>
        <taxon>Trypanosomatida</taxon>
        <taxon>Trypanosomatidae</taxon>
        <taxon>Novymonas</taxon>
    </lineage>
</organism>
<evidence type="ECO:0000313" key="2">
    <source>
        <dbReference type="EMBL" id="KAK7201870.1"/>
    </source>
</evidence>
<feature type="compositionally biased region" description="Low complexity" evidence="1">
    <location>
        <begin position="59"/>
        <end position="79"/>
    </location>
</feature>
<gene>
    <name evidence="2" type="ORF">NESM_000254400</name>
</gene>
<proteinExistence type="predicted"/>
<dbReference type="AlphaFoldDB" id="A0AAW0F6J9"/>
<feature type="region of interest" description="Disordered" evidence="1">
    <location>
        <begin position="1"/>
        <end position="37"/>
    </location>
</feature>
<protein>
    <submittedName>
        <fullName evidence="2">Uncharacterized protein</fullName>
    </submittedName>
</protein>
<dbReference type="EMBL" id="JAECZO010000021">
    <property type="protein sequence ID" value="KAK7201870.1"/>
    <property type="molecule type" value="Genomic_DNA"/>
</dbReference>
<feature type="region of interest" description="Disordered" evidence="1">
    <location>
        <begin position="59"/>
        <end position="93"/>
    </location>
</feature>
<evidence type="ECO:0000256" key="1">
    <source>
        <dbReference type="SAM" id="MobiDB-lite"/>
    </source>
</evidence>
<keyword evidence="3" id="KW-1185">Reference proteome</keyword>
<feature type="compositionally biased region" description="Low complexity" evidence="1">
    <location>
        <begin position="11"/>
        <end position="23"/>
    </location>
</feature>
<reference evidence="2 3" key="1">
    <citation type="journal article" date="2021" name="MBio">
        <title>A New Model Trypanosomatid, Novymonas esmeraldas: Genomic Perception of Its 'Candidatus Pandoraea novymonadis' Endosymbiont.</title>
        <authorList>
            <person name="Zakharova A."/>
            <person name="Saura A."/>
            <person name="Butenko A."/>
            <person name="Podesvova L."/>
            <person name="Warmusova S."/>
            <person name="Kostygov A.Y."/>
            <person name="Nenarokova A."/>
            <person name="Lukes J."/>
            <person name="Opperdoes F.R."/>
            <person name="Yurchenko V."/>
        </authorList>
    </citation>
    <scope>NUCLEOTIDE SEQUENCE [LARGE SCALE GENOMIC DNA]</scope>
    <source>
        <strain evidence="2 3">E262AT.01</strain>
    </source>
</reference>
<dbReference type="Proteomes" id="UP001430356">
    <property type="component" value="Unassembled WGS sequence"/>
</dbReference>
<evidence type="ECO:0000313" key="3">
    <source>
        <dbReference type="Proteomes" id="UP001430356"/>
    </source>
</evidence>